<feature type="transmembrane region" description="Helical" evidence="5">
    <location>
        <begin position="20"/>
        <end position="39"/>
    </location>
</feature>
<keyword evidence="3 5" id="KW-1133">Transmembrane helix</keyword>
<keyword evidence="4 5" id="KW-0472">Membrane</keyword>
<feature type="domain" description="Major facilitator superfamily (MFS) profile" evidence="6">
    <location>
        <begin position="1"/>
        <end position="439"/>
    </location>
</feature>
<evidence type="ECO:0000256" key="5">
    <source>
        <dbReference type="SAM" id="Phobius"/>
    </source>
</evidence>
<organism evidence="7 8">
    <name type="scientific">Mycobacterium paraffinicum</name>
    <dbReference type="NCBI Taxonomy" id="53378"/>
    <lineage>
        <taxon>Bacteria</taxon>
        <taxon>Bacillati</taxon>
        <taxon>Actinomycetota</taxon>
        <taxon>Actinomycetes</taxon>
        <taxon>Mycobacteriales</taxon>
        <taxon>Mycobacteriaceae</taxon>
        <taxon>Mycobacterium</taxon>
    </lineage>
</organism>
<proteinExistence type="predicted"/>
<feature type="transmembrane region" description="Helical" evidence="5">
    <location>
        <begin position="415"/>
        <end position="435"/>
    </location>
</feature>
<feature type="transmembrane region" description="Helical" evidence="5">
    <location>
        <begin position="245"/>
        <end position="262"/>
    </location>
</feature>
<keyword evidence="2 5" id="KW-0812">Transmembrane</keyword>
<protein>
    <recommendedName>
        <fullName evidence="6">Major facilitator superfamily (MFS) profile domain-containing protein</fullName>
    </recommendedName>
</protein>
<dbReference type="InterPro" id="IPR025714">
    <property type="entry name" value="Methyltranfer_dom"/>
</dbReference>
<dbReference type="CDD" id="cd02440">
    <property type="entry name" value="AdoMet_MTases"/>
    <property type="match status" value="1"/>
</dbReference>
<comment type="subcellular location">
    <subcellularLocation>
        <location evidence="1">Cell membrane</location>
        <topology evidence="1">Multi-pass membrane protein</topology>
    </subcellularLocation>
</comment>
<dbReference type="SUPFAM" id="SSF53335">
    <property type="entry name" value="S-adenosyl-L-methionine-dependent methyltransferases"/>
    <property type="match status" value="1"/>
</dbReference>
<feature type="transmembrane region" description="Helical" evidence="5">
    <location>
        <begin position="106"/>
        <end position="130"/>
    </location>
</feature>
<feature type="transmembrane region" description="Helical" evidence="5">
    <location>
        <begin position="79"/>
        <end position="100"/>
    </location>
</feature>
<feature type="transmembrane region" description="Helical" evidence="5">
    <location>
        <begin position="45"/>
        <end position="67"/>
    </location>
</feature>
<feature type="transmembrane region" description="Helical" evidence="5">
    <location>
        <begin position="210"/>
        <end position="233"/>
    </location>
</feature>
<name>A0ABP8F2A8_9MYCO</name>
<feature type="transmembrane region" description="Helical" evidence="5">
    <location>
        <begin position="345"/>
        <end position="365"/>
    </location>
</feature>
<evidence type="ECO:0000259" key="6">
    <source>
        <dbReference type="PROSITE" id="PS50850"/>
    </source>
</evidence>
<dbReference type="PANTHER" id="PTHR42718">
    <property type="entry name" value="MAJOR FACILITATOR SUPERFAMILY MULTIDRUG TRANSPORTER MFSC"/>
    <property type="match status" value="1"/>
</dbReference>
<sequence length="717" mass="74826">MSGLLLSAGSLSDRFGRRSWLNSGLALFAITSAVAAHTNSADQLIAARAAMGVGAAVIFPTTLGLITNIFTDAAARAKAIGLWAAMVGVGVAVGPISGGWLLEHFWWGSIFMVNIPIAALAIVGGILFVPTSRDPSAPRVDVPGLLLSAVGITALVYTVIEAPTWGWTNVRTATGFALAATVLVVFALWERRSDHPMLDVSVFVNRRFSGGSLAVTAGFLTLFGFIFVITQYFQFIKDYTAFQSGVRLLPVAASIALASIAGPRMVERVGTTAVVTAGLTVFAAGLAWASTADAATPYIQIAAQMLLLGGGLGLTVSPATEAIMGSLSTDKAGVGSAVNDTTRELGGTLGVAIAGSIFASVYSGHLGTEALTGLPADAMRHSMALAHRVIEQLPAQRATGVRDAVDRAFLDGLQVSSLVCAGIALGAAIVVGWLLPARQNRKEYPMSESTYVLGHADVEVRRLILQGRLYNDYTEHALRLAGLRPGMRVLDIGCGPGDVSFVAARLVGPTGSVLGVDAAPAMVELARDRVAEQGLRTVRFTHATVDAIAPAEPVDAVIGRLILMHLPDPAGTLRHLSSFVRPGGVIAFSENDITATRSIPDLPLFGRVTAGIVRAFEAMGLSARFGTTLHTVFADAGLGAPRLTQGTPVGTAADADILAYAAEVWRLVSPIAEQGGFGIDELADIEDFVPLFRREVLAAGALVTMPPLITAWTEVHR</sequence>
<evidence type="ECO:0000256" key="4">
    <source>
        <dbReference type="ARBA" id="ARBA00023136"/>
    </source>
</evidence>
<dbReference type="Gene3D" id="1.20.1720.10">
    <property type="entry name" value="Multidrug resistance protein D"/>
    <property type="match status" value="1"/>
</dbReference>
<accession>A0ABP8F2A8</accession>
<feature type="transmembrane region" description="Helical" evidence="5">
    <location>
        <begin position="172"/>
        <end position="189"/>
    </location>
</feature>
<reference evidence="8" key="1">
    <citation type="journal article" date="2019" name="Int. J. Syst. Evol. Microbiol.">
        <title>The Global Catalogue of Microorganisms (GCM) 10K type strain sequencing project: providing services to taxonomists for standard genome sequencing and annotation.</title>
        <authorList>
            <consortium name="The Broad Institute Genomics Platform"/>
            <consortium name="The Broad Institute Genome Sequencing Center for Infectious Disease"/>
            <person name="Wu L."/>
            <person name="Ma J."/>
        </authorList>
    </citation>
    <scope>NUCLEOTIDE SEQUENCE [LARGE SCALE GENOMIC DNA]</scope>
    <source>
        <strain evidence="8">JCM 17782</strain>
    </source>
</reference>
<dbReference type="InterPro" id="IPR036259">
    <property type="entry name" value="MFS_trans_sf"/>
</dbReference>
<feature type="transmembrane region" description="Helical" evidence="5">
    <location>
        <begin position="269"/>
        <end position="289"/>
    </location>
</feature>
<dbReference type="Pfam" id="PF13847">
    <property type="entry name" value="Methyltransf_31"/>
    <property type="match status" value="1"/>
</dbReference>
<keyword evidence="8" id="KW-1185">Reference proteome</keyword>
<evidence type="ECO:0000313" key="7">
    <source>
        <dbReference type="EMBL" id="GAA4292728.1"/>
    </source>
</evidence>
<dbReference type="Pfam" id="PF07690">
    <property type="entry name" value="MFS_1"/>
    <property type="match status" value="1"/>
</dbReference>
<evidence type="ECO:0000313" key="8">
    <source>
        <dbReference type="Proteomes" id="UP001501417"/>
    </source>
</evidence>
<feature type="transmembrane region" description="Helical" evidence="5">
    <location>
        <begin position="142"/>
        <end position="160"/>
    </location>
</feature>
<evidence type="ECO:0000256" key="2">
    <source>
        <dbReference type="ARBA" id="ARBA00022692"/>
    </source>
</evidence>
<comment type="caution">
    <text evidence="7">The sequence shown here is derived from an EMBL/GenBank/DDBJ whole genome shotgun (WGS) entry which is preliminary data.</text>
</comment>
<dbReference type="Gene3D" id="3.40.50.150">
    <property type="entry name" value="Vaccinia Virus protein VP39"/>
    <property type="match status" value="1"/>
</dbReference>
<evidence type="ECO:0000256" key="3">
    <source>
        <dbReference type="ARBA" id="ARBA00022989"/>
    </source>
</evidence>
<dbReference type="CDD" id="cd17321">
    <property type="entry name" value="MFS_MMR_MDR_like"/>
    <property type="match status" value="1"/>
</dbReference>
<dbReference type="EMBL" id="BAABGF010000043">
    <property type="protein sequence ID" value="GAA4292728.1"/>
    <property type="molecule type" value="Genomic_DNA"/>
</dbReference>
<dbReference type="PROSITE" id="PS50850">
    <property type="entry name" value="MFS"/>
    <property type="match status" value="1"/>
</dbReference>
<dbReference type="InterPro" id="IPR011701">
    <property type="entry name" value="MFS"/>
</dbReference>
<dbReference type="InterPro" id="IPR029063">
    <property type="entry name" value="SAM-dependent_MTases_sf"/>
</dbReference>
<dbReference type="SUPFAM" id="SSF103473">
    <property type="entry name" value="MFS general substrate transporter"/>
    <property type="match status" value="1"/>
</dbReference>
<dbReference type="PANTHER" id="PTHR42718:SF42">
    <property type="entry name" value="EXPORT PROTEIN"/>
    <property type="match status" value="1"/>
</dbReference>
<dbReference type="Proteomes" id="UP001501417">
    <property type="component" value="Unassembled WGS sequence"/>
</dbReference>
<dbReference type="Gene3D" id="1.20.1250.20">
    <property type="entry name" value="MFS general substrate transporter like domains"/>
    <property type="match status" value="1"/>
</dbReference>
<evidence type="ECO:0000256" key="1">
    <source>
        <dbReference type="ARBA" id="ARBA00004651"/>
    </source>
</evidence>
<dbReference type="InterPro" id="IPR020846">
    <property type="entry name" value="MFS_dom"/>
</dbReference>
<gene>
    <name evidence="7" type="ORF">GCM10023161_40340</name>
</gene>
<feature type="transmembrane region" description="Helical" evidence="5">
    <location>
        <begin position="301"/>
        <end position="324"/>
    </location>
</feature>